<feature type="compositionally biased region" description="Basic and acidic residues" evidence="1">
    <location>
        <begin position="46"/>
        <end position="64"/>
    </location>
</feature>
<name>A0A383WNL6_TETOB</name>
<gene>
    <name evidence="2" type="ORF">BQ4739_LOCUS19338</name>
</gene>
<protein>
    <submittedName>
        <fullName evidence="2">Uncharacterized protein</fullName>
    </submittedName>
</protein>
<evidence type="ECO:0000313" key="2">
    <source>
        <dbReference type="EMBL" id="SZX79045.1"/>
    </source>
</evidence>
<reference evidence="2 3" key="1">
    <citation type="submission" date="2016-10" db="EMBL/GenBank/DDBJ databases">
        <authorList>
            <person name="Cai Z."/>
        </authorList>
    </citation>
    <scope>NUCLEOTIDE SEQUENCE [LARGE SCALE GENOMIC DNA]</scope>
</reference>
<accession>A0A383WNL6</accession>
<dbReference type="Proteomes" id="UP000256970">
    <property type="component" value="Unassembled WGS sequence"/>
</dbReference>
<evidence type="ECO:0000256" key="1">
    <source>
        <dbReference type="SAM" id="MobiDB-lite"/>
    </source>
</evidence>
<organism evidence="2 3">
    <name type="scientific">Tetradesmus obliquus</name>
    <name type="common">Green alga</name>
    <name type="synonym">Acutodesmus obliquus</name>
    <dbReference type="NCBI Taxonomy" id="3088"/>
    <lineage>
        <taxon>Eukaryota</taxon>
        <taxon>Viridiplantae</taxon>
        <taxon>Chlorophyta</taxon>
        <taxon>core chlorophytes</taxon>
        <taxon>Chlorophyceae</taxon>
        <taxon>CS clade</taxon>
        <taxon>Sphaeropleales</taxon>
        <taxon>Scenedesmaceae</taxon>
        <taxon>Tetradesmus</taxon>
    </lineage>
</organism>
<sequence>MGWQVSLLRAFEQVLVAVRQLGLAPATLAGPAELAAGCTTSNSSSRGRDEPPGSAAADHHDVRAAGKTGRNRSSSSSAVAGRQPRWGYLLQLHSCGTWAAAAQLWHVGSSSASL</sequence>
<feature type="region of interest" description="Disordered" evidence="1">
    <location>
        <begin position="36"/>
        <end position="81"/>
    </location>
</feature>
<proteinExistence type="predicted"/>
<dbReference type="EMBL" id="FNXT01001350">
    <property type="protein sequence ID" value="SZX79045.1"/>
    <property type="molecule type" value="Genomic_DNA"/>
</dbReference>
<dbReference type="AlphaFoldDB" id="A0A383WNL6"/>
<keyword evidence="3" id="KW-1185">Reference proteome</keyword>
<evidence type="ECO:0000313" key="3">
    <source>
        <dbReference type="Proteomes" id="UP000256970"/>
    </source>
</evidence>